<accession>A0A5B1CCF6</accession>
<gene>
    <name evidence="1" type="ORF">LF1_13410</name>
</gene>
<dbReference type="AlphaFoldDB" id="A0A5B1CCF6"/>
<protein>
    <submittedName>
        <fullName evidence="1">Uncharacterized protein</fullName>
    </submittedName>
</protein>
<keyword evidence="2" id="KW-1185">Reference proteome</keyword>
<name>A0A5B1CCF6_9BACT</name>
<reference evidence="1 2" key="1">
    <citation type="submission" date="2019-08" db="EMBL/GenBank/DDBJ databases">
        <title>Deep-cultivation of Planctomycetes and their phenomic and genomic characterization uncovers novel biology.</title>
        <authorList>
            <person name="Wiegand S."/>
            <person name="Jogler M."/>
            <person name="Boedeker C."/>
            <person name="Pinto D."/>
            <person name="Vollmers J."/>
            <person name="Rivas-Marin E."/>
            <person name="Kohn T."/>
            <person name="Peeters S.H."/>
            <person name="Heuer A."/>
            <person name="Rast P."/>
            <person name="Oberbeckmann S."/>
            <person name="Bunk B."/>
            <person name="Jeske O."/>
            <person name="Meyerdierks A."/>
            <person name="Storesund J.E."/>
            <person name="Kallscheuer N."/>
            <person name="Luecker S."/>
            <person name="Lage O.M."/>
            <person name="Pohl T."/>
            <person name="Merkel B.J."/>
            <person name="Hornburger P."/>
            <person name="Mueller R.-W."/>
            <person name="Bruemmer F."/>
            <person name="Labrenz M."/>
            <person name="Spormann A.M."/>
            <person name="Op Den Camp H."/>
            <person name="Overmann J."/>
            <person name="Amann R."/>
            <person name="Jetten M.S.M."/>
            <person name="Mascher T."/>
            <person name="Medema M.H."/>
            <person name="Devos D.P."/>
            <person name="Kaster A.-K."/>
            <person name="Ovreas L."/>
            <person name="Rohde M."/>
            <person name="Galperin M.Y."/>
            <person name="Jogler C."/>
        </authorList>
    </citation>
    <scope>NUCLEOTIDE SEQUENCE [LARGE SCALE GENOMIC DNA]</scope>
    <source>
        <strain evidence="1 2">LF1</strain>
    </source>
</reference>
<comment type="caution">
    <text evidence="1">The sequence shown here is derived from an EMBL/GenBank/DDBJ whole genome shotgun (WGS) entry which is preliminary data.</text>
</comment>
<dbReference type="Proteomes" id="UP000322699">
    <property type="component" value="Unassembled WGS sequence"/>
</dbReference>
<proteinExistence type="predicted"/>
<evidence type="ECO:0000313" key="1">
    <source>
        <dbReference type="EMBL" id="KAA1258817.1"/>
    </source>
</evidence>
<sequence length="103" mass="12291">MLFRMILTVSMTVGVLQSYADAQNTHRQHVNQSAIQSRRGLPIVHYGYGYVYDPYARGTFEMQDPLKDPLFQAQHKFDSRFPGRYSPSQKRRYQQNVWRMFQR</sequence>
<evidence type="ECO:0000313" key="2">
    <source>
        <dbReference type="Proteomes" id="UP000322699"/>
    </source>
</evidence>
<organism evidence="1 2">
    <name type="scientific">Rubripirellula obstinata</name>
    <dbReference type="NCBI Taxonomy" id="406547"/>
    <lineage>
        <taxon>Bacteria</taxon>
        <taxon>Pseudomonadati</taxon>
        <taxon>Planctomycetota</taxon>
        <taxon>Planctomycetia</taxon>
        <taxon>Pirellulales</taxon>
        <taxon>Pirellulaceae</taxon>
        <taxon>Rubripirellula</taxon>
    </lineage>
</organism>
<dbReference type="EMBL" id="VRLW01000001">
    <property type="protein sequence ID" value="KAA1258817.1"/>
    <property type="molecule type" value="Genomic_DNA"/>
</dbReference>